<dbReference type="RefSeq" id="WP_232055454.1">
    <property type="nucleotide sequence ID" value="NZ_LS992241.1"/>
</dbReference>
<sequence length="224" mass="24628">MTKKTLALTIASGLLAASLTGCTSSNADVQALEQKIAALEKENAELKAKDSKNADAPANKEKEKEAESENTTTAAAKDDKTIEANKAIKVGDFAEFTVTGAKFGTKIVPPKPDRFYTYYEVKDQANTYFDVVIKVKSLLTIGKGSDEFVSVKVVYDDKYEYDPFSAIEEKGGGDFTYTMITKIEPLKTGTLHFISEVPAEIAKDKKPIKVLITCNGEEYTYKYR</sequence>
<accession>A0A383R658</accession>
<dbReference type="Proteomes" id="UP000304148">
    <property type="component" value="Chromosome"/>
</dbReference>
<reference evidence="4" key="1">
    <citation type="submission" date="2018-08" db="EMBL/GenBank/DDBJ databases">
        <authorList>
            <person name="Chevrot R."/>
        </authorList>
    </citation>
    <scope>NUCLEOTIDE SEQUENCE [LARGE SCALE GENOMIC DNA]</scope>
</reference>
<feature type="chain" id="PRO_5016715597" description="Phage lipoprotein" evidence="2">
    <location>
        <begin position="28"/>
        <end position="224"/>
    </location>
</feature>
<dbReference type="EMBL" id="LS992241">
    <property type="protein sequence ID" value="SYX81849.1"/>
    <property type="molecule type" value="Genomic_DNA"/>
</dbReference>
<name>A0A383R658_PAEAL</name>
<gene>
    <name evidence="3" type="ORF">PBLR_10268</name>
</gene>
<evidence type="ECO:0000313" key="4">
    <source>
        <dbReference type="Proteomes" id="UP000304148"/>
    </source>
</evidence>
<keyword evidence="2" id="KW-0732">Signal</keyword>
<evidence type="ECO:0000313" key="3">
    <source>
        <dbReference type="EMBL" id="SYX81849.1"/>
    </source>
</evidence>
<feature type="region of interest" description="Disordered" evidence="1">
    <location>
        <begin position="44"/>
        <end position="78"/>
    </location>
</feature>
<organism evidence="3 4">
    <name type="scientific">Paenibacillus alvei</name>
    <name type="common">Bacillus alvei</name>
    <dbReference type="NCBI Taxonomy" id="44250"/>
    <lineage>
        <taxon>Bacteria</taxon>
        <taxon>Bacillati</taxon>
        <taxon>Bacillota</taxon>
        <taxon>Bacilli</taxon>
        <taxon>Bacillales</taxon>
        <taxon>Paenibacillaceae</taxon>
        <taxon>Paenibacillus</taxon>
    </lineage>
</organism>
<dbReference type="AlphaFoldDB" id="A0A383R658"/>
<evidence type="ECO:0000256" key="2">
    <source>
        <dbReference type="SAM" id="SignalP"/>
    </source>
</evidence>
<evidence type="ECO:0008006" key="5">
    <source>
        <dbReference type="Google" id="ProtNLM"/>
    </source>
</evidence>
<feature type="compositionally biased region" description="Basic and acidic residues" evidence="1">
    <location>
        <begin position="44"/>
        <end position="67"/>
    </location>
</feature>
<protein>
    <recommendedName>
        <fullName evidence="5">Phage lipoprotein</fullName>
    </recommendedName>
</protein>
<evidence type="ECO:0000256" key="1">
    <source>
        <dbReference type="SAM" id="MobiDB-lite"/>
    </source>
</evidence>
<proteinExistence type="predicted"/>
<dbReference type="PROSITE" id="PS51257">
    <property type="entry name" value="PROKAR_LIPOPROTEIN"/>
    <property type="match status" value="1"/>
</dbReference>
<feature type="signal peptide" evidence="2">
    <location>
        <begin position="1"/>
        <end position="27"/>
    </location>
</feature>